<dbReference type="Proteomes" id="UP000233469">
    <property type="component" value="Unassembled WGS sequence"/>
</dbReference>
<evidence type="ECO:0000313" key="2">
    <source>
        <dbReference type="Proteomes" id="UP000233469"/>
    </source>
</evidence>
<dbReference type="VEuPathDB" id="FungiDB:RhiirFUN_016952"/>
<reference evidence="1 2" key="1">
    <citation type="submission" date="2016-04" db="EMBL/GenBank/DDBJ databases">
        <title>Genome analyses suggest a sexual origin of heterokaryosis in a supposedly ancient asexual fungus.</title>
        <authorList>
            <person name="Ropars J."/>
            <person name="Sedzielewska K."/>
            <person name="Noel J."/>
            <person name="Charron P."/>
            <person name="Farinelli L."/>
            <person name="Marton T."/>
            <person name="Kruger M."/>
            <person name="Pelin A."/>
            <person name="Brachmann A."/>
            <person name="Corradi N."/>
        </authorList>
    </citation>
    <scope>NUCLEOTIDE SEQUENCE [LARGE SCALE GENOMIC DNA]</scope>
    <source>
        <strain evidence="1 2">C2</strain>
    </source>
</reference>
<accession>A0A2N1M4S7</accession>
<proteinExistence type="predicted"/>
<reference evidence="1 2" key="2">
    <citation type="submission" date="2017-10" db="EMBL/GenBank/DDBJ databases">
        <title>Extensive intraspecific genome diversity in a model arbuscular mycorrhizal fungus.</title>
        <authorList>
            <person name="Chen E.C.H."/>
            <person name="Morin E."/>
            <person name="Baudet D."/>
            <person name="Noel J."/>
            <person name="Ndikumana S."/>
            <person name="Charron P."/>
            <person name="St-Onge C."/>
            <person name="Giorgi J."/>
            <person name="Grigoriev I.V."/>
            <person name="Roux C."/>
            <person name="Martin F.M."/>
            <person name="Corradi N."/>
        </authorList>
    </citation>
    <scope>NUCLEOTIDE SEQUENCE [LARGE SCALE GENOMIC DNA]</scope>
    <source>
        <strain evidence="1 2">C2</strain>
    </source>
</reference>
<protein>
    <submittedName>
        <fullName evidence="1">Uncharacterized protein</fullName>
    </submittedName>
</protein>
<gene>
    <name evidence="1" type="ORF">RhiirC2_799616</name>
</gene>
<dbReference type="EMBL" id="LLXL01005349">
    <property type="protein sequence ID" value="PKK56633.1"/>
    <property type="molecule type" value="Genomic_DNA"/>
</dbReference>
<dbReference type="AlphaFoldDB" id="A0A2N1M4S7"/>
<comment type="caution">
    <text evidence="1">The sequence shown here is derived from an EMBL/GenBank/DDBJ whole genome shotgun (WGS) entry which is preliminary data.</text>
</comment>
<name>A0A2N1M4S7_9GLOM</name>
<organism evidence="1 2">
    <name type="scientific">Rhizophagus irregularis</name>
    <dbReference type="NCBI Taxonomy" id="588596"/>
    <lineage>
        <taxon>Eukaryota</taxon>
        <taxon>Fungi</taxon>
        <taxon>Fungi incertae sedis</taxon>
        <taxon>Mucoromycota</taxon>
        <taxon>Glomeromycotina</taxon>
        <taxon>Glomeromycetes</taxon>
        <taxon>Glomerales</taxon>
        <taxon>Glomeraceae</taxon>
        <taxon>Rhizophagus</taxon>
    </lineage>
</organism>
<evidence type="ECO:0000313" key="1">
    <source>
        <dbReference type="EMBL" id="PKK56633.1"/>
    </source>
</evidence>
<sequence length="108" mass="12625">MFLDQIITIGSAYLREYQKIKEYKTSTEEFRDGRPKWIASWAPAITDMIYGKILTATHFPNTVPILYAEHWIHRNLDTSNYHNTPRSQTNTIILCHGCSLHYPYYVGS</sequence>